<keyword evidence="10" id="KW-0408">Iron</keyword>
<feature type="domain" description="HhH-GPD" evidence="15">
    <location>
        <begin position="245"/>
        <end position="387"/>
    </location>
</feature>
<dbReference type="Gene3D" id="1.10.340.30">
    <property type="entry name" value="Hypothetical protein, domain 2"/>
    <property type="match status" value="1"/>
</dbReference>
<keyword evidence="7" id="KW-0479">Metal-binding</keyword>
<dbReference type="InterPro" id="IPR023170">
    <property type="entry name" value="HhH_base_excis_C"/>
</dbReference>
<dbReference type="InterPro" id="IPR015797">
    <property type="entry name" value="NUDIX_hydrolase-like_dom_sf"/>
</dbReference>
<keyword evidence="8" id="KW-0227">DNA damage</keyword>
<evidence type="ECO:0000256" key="1">
    <source>
        <dbReference type="ARBA" id="ARBA00000843"/>
    </source>
</evidence>
<dbReference type="SUPFAM" id="SSF55811">
    <property type="entry name" value="Nudix"/>
    <property type="match status" value="1"/>
</dbReference>
<keyword evidence="12" id="KW-0234">DNA repair</keyword>
<dbReference type="PANTHER" id="PTHR42944:SF1">
    <property type="entry name" value="ADENINE DNA GLYCOSYLASE"/>
    <property type="match status" value="1"/>
</dbReference>
<dbReference type="Pfam" id="PF14815">
    <property type="entry name" value="NUDIX_4"/>
    <property type="match status" value="1"/>
</dbReference>
<evidence type="ECO:0000256" key="2">
    <source>
        <dbReference type="ARBA" id="ARBA00001966"/>
    </source>
</evidence>
<dbReference type="Gene3D" id="3.90.79.10">
    <property type="entry name" value="Nucleoside Triphosphate Pyrophosphohydrolase"/>
    <property type="match status" value="1"/>
</dbReference>
<evidence type="ECO:0000256" key="7">
    <source>
        <dbReference type="ARBA" id="ARBA00022723"/>
    </source>
</evidence>
<gene>
    <name evidence="16" type="ORF">SCUCBS95973_004071</name>
</gene>
<evidence type="ECO:0000256" key="13">
    <source>
        <dbReference type="ARBA" id="ARBA00023295"/>
    </source>
</evidence>
<dbReference type="PANTHER" id="PTHR42944">
    <property type="entry name" value="ADENINE DNA GLYCOSYLASE"/>
    <property type="match status" value="1"/>
</dbReference>
<keyword evidence="11" id="KW-0411">Iron-sulfur</keyword>
<dbReference type="CDD" id="cd00056">
    <property type="entry name" value="ENDO3c"/>
    <property type="match status" value="1"/>
</dbReference>
<dbReference type="Pfam" id="PF00730">
    <property type="entry name" value="HhH-GPD"/>
    <property type="match status" value="1"/>
</dbReference>
<organism evidence="16 17">
    <name type="scientific">Sporothrix curviconia</name>
    <dbReference type="NCBI Taxonomy" id="1260050"/>
    <lineage>
        <taxon>Eukaryota</taxon>
        <taxon>Fungi</taxon>
        <taxon>Dikarya</taxon>
        <taxon>Ascomycota</taxon>
        <taxon>Pezizomycotina</taxon>
        <taxon>Sordariomycetes</taxon>
        <taxon>Sordariomycetidae</taxon>
        <taxon>Ophiostomatales</taxon>
        <taxon>Ophiostomataceae</taxon>
        <taxon>Sporothrix</taxon>
    </lineage>
</organism>
<evidence type="ECO:0000313" key="16">
    <source>
        <dbReference type="EMBL" id="CAK7220182.1"/>
    </source>
</evidence>
<name>A0ABP0BKM4_9PEZI</name>
<evidence type="ECO:0000256" key="8">
    <source>
        <dbReference type="ARBA" id="ARBA00022763"/>
    </source>
</evidence>
<dbReference type="SUPFAM" id="SSF48150">
    <property type="entry name" value="DNA-glycosylase"/>
    <property type="match status" value="1"/>
</dbReference>
<protein>
    <recommendedName>
        <fullName evidence="5">Adenine DNA glycosylase</fullName>
        <ecNumber evidence="4">3.2.2.31</ecNumber>
    </recommendedName>
</protein>
<dbReference type="InterPro" id="IPR011257">
    <property type="entry name" value="DNA_glycosylase"/>
</dbReference>
<evidence type="ECO:0000256" key="5">
    <source>
        <dbReference type="ARBA" id="ARBA00022023"/>
    </source>
</evidence>
<evidence type="ECO:0000313" key="17">
    <source>
        <dbReference type="Proteomes" id="UP001642405"/>
    </source>
</evidence>
<comment type="catalytic activity">
    <reaction evidence="1">
        <text>Hydrolyzes free adenine bases from 7,8-dihydro-8-oxoguanine:adenine mismatched double-stranded DNA, leaving an apurinic site.</text>
        <dbReference type="EC" id="3.2.2.31"/>
    </reaction>
</comment>
<accession>A0ABP0BKM4</accession>
<dbReference type="InterPro" id="IPR044298">
    <property type="entry name" value="MIG/MutY"/>
</dbReference>
<evidence type="ECO:0000256" key="4">
    <source>
        <dbReference type="ARBA" id="ARBA00012045"/>
    </source>
</evidence>
<feature type="compositionally biased region" description="Low complexity" evidence="14">
    <location>
        <begin position="1"/>
        <end position="13"/>
    </location>
</feature>
<feature type="compositionally biased region" description="Basic and acidic residues" evidence="14">
    <location>
        <begin position="490"/>
        <end position="509"/>
    </location>
</feature>
<dbReference type="EMBL" id="CAWUHB010000019">
    <property type="protein sequence ID" value="CAK7220182.1"/>
    <property type="molecule type" value="Genomic_DNA"/>
</dbReference>
<dbReference type="InterPro" id="IPR029119">
    <property type="entry name" value="MutY_C"/>
</dbReference>
<dbReference type="EC" id="3.2.2.31" evidence="4"/>
<comment type="caution">
    <text evidence="16">The sequence shown here is derived from an EMBL/GenBank/DDBJ whole genome shotgun (WGS) entry which is preliminary data.</text>
</comment>
<evidence type="ECO:0000256" key="9">
    <source>
        <dbReference type="ARBA" id="ARBA00022801"/>
    </source>
</evidence>
<comment type="similarity">
    <text evidence="3">Belongs to the Nth/MutY family.</text>
</comment>
<sequence>MARSVRASAAAAARKIHVQAEDHDDAEELVPRGRAQPTTAARSRRSASNKRKRVEESPEYEDEAADGESGGDEDDEEAGEGDDDESFDAKKVNRRASSTAAKNGAPNKTTTTAPAAKMASMGPPPAKKRKPPQKSSTQGFALERLLFGPAGQSAATDKQIPPACCPPERTHTIEYHRPLLLDGDAGRRARRALLAWYDGVQATRGMPWRRDVWLHPDAGLADDAAEEIRNELARRAYEVWMSEVMAQQTRIPVVIAYWTRWMARWPTLPDLAAAAEHEVFQEWSGLGYYSRASRVHEAAKLVAADPVFRGLLPPDAATLEARVPGVGRYTAGAISAIVYGRPAAMVDGNVIRVLSRQLGMFADSKAEKELVDLLWAAAEALVQTVARDGDDKMGGDAESAPISDRPGRWGQALMELGSTVCAPKPDCAACPISSTCRVFAEGLLLHEREKKPADLPRAGDADDEKGDTCDLCEQFPELDEEEAAALAKAAKRDKAKEAKEKKGAKDTKKAARVTTSPFFDVEDAAAGLMLSDDVLATIVGHARTFPLRRPKKPVREVETLVCAVRVAAKGKKGDGSLYLLHQRPAKGLLASLWQLPSYDMPSAVDGAAARQKEAEAFVARWLAEDGDGPGKKKKETGKPATRMALKTTSARHLGSIPWLFSHLKQTMHVYLFDMAAGNDTCSAAAVLPTPASCCWASVVEADKTYTMGTGMRKCWDLVKSV</sequence>
<evidence type="ECO:0000256" key="3">
    <source>
        <dbReference type="ARBA" id="ARBA00008343"/>
    </source>
</evidence>
<dbReference type="Gene3D" id="1.10.1670.10">
    <property type="entry name" value="Helix-hairpin-Helix base-excision DNA repair enzymes (C-terminal)"/>
    <property type="match status" value="1"/>
</dbReference>
<comment type="cofactor">
    <cofactor evidence="2">
        <name>[4Fe-4S] cluster</name>
        <dbReference type="ChEBI" id="CHEBI:49883"/>
    </cofactor>
</comment>
<evidence type="ECO:0000256" key="14">
    <source>
        <dbReference type="SAM" id="MobiDB-lite"/>
    </source>
</evidence>
<keyword evidence="13" id="KW-0326">Glycosidase</keyword>
<evidence type="ECO:0000256" key="11">
    <source>
        <dbReference type="ARBA" id="ARBA00023014"/>
    </source>
</evidence>
<keyword evidence="6" id="KW-0004">4Fe-4S</keyword>
<feature type="compositionally biased region" description="Low complexity" evidence="14">
    <location>
        <begin position="99"/>
        <end position="117"/>
    </location>
</feature>
<dbReference type="InterPro" id="IPR003265">
    <property type="entry name" value="HhH-GPD_domain"/>
</dbReference>
<feature type="compositionally biased region" description="Basic residues" evidence="14">
    <location>
        <begin position="42"/>
        <end position="52"/>
    </location>
</feature>
<feature type="region of interest" description="Disordered" evidence="14">
    <location>
        <begin position="1"/>
        <end position="136"/>
    </location>
</feature>
<evidence type="ECO:0000256" key="12">
    <source>
        <dbReference type="ARBA" id="ARBA00023204"/>
    </source>
</evidence>
<keyword evidence="9" id="KW-0378">Hydrolase</keyword>
<keyword evidence="17" id="KW-1185">Reference proteome</keyword>
<dbReference type="SMART" id="SM00478">
    <property type="entry name" value="ENDO3c"/>
    <property type="match status" value="1"/>
</dbReference>
<evidence type="ECO:0000259" key="15">
    <source>
        <dbReference type="SMART" id="SM00478"/>
    </source>
</evidence>
<feature type="region of interest" description="Disordered" evidence="14">
    <location>
        <begin position="485"/>
        <end position="509"/>
    </location>
</feature>
<feature type="compositionally biased region" description="Acidic residues" evidence="14">
    <location>
        <begin position="57"/>
        <end position="86"/>
    </location>
</feature>
<dbReference type="CDD" id="cd03431">
    <property type="entry name" value="NUDIX_DNA_Glycosylase_C-MutY"/>
    <property type="match status" value="1"/>
</dbReference>
<dbReference type="Proteomes" id="UP001642405">
    <property type="component" value="Unassembled WGS sequence"/>
</dbReference>
<evidence type="ECO:0000256" key="6">
    <source>
        <dbReference type="ARBA" id="ARBA00022485"/>
    </source>
</evidence>
<evidence type="ECO:0000256" key="10">
    <source>
        <dbReference type="ARBA" id="ARBA00023004"/>
    </source>
</evidence>
<proteinExistence type="inferred from homology"/>
<reference evidence="16 17" key="1">
    <citation type="submission" date="2024-01" db="EMBL/GenBank/DDBJ databases">
        <authorList>
            <person name="Allen C."/>
            <person name="Tagirdzhanova G."/>
        </authorList>
    </citation>
    <scope>NUCLEOTIDE SEQUENCE [LARGE SCALE GENOMIC DNA]</scope>
</reference>